<gene>
    <name evidence="2" type="ORF">ACFPQ9_08910</name>
</gene>
<name>A0ABW0CDK6_STRCD</name>
<evidence type="ECO:0000313" key="3">
    <source>
        <dbReference type="Proteomes" id="UP001596263"/>
    </source>
</evidence>
<dbReference type="Proteomes" id="UP001596263">
    <property type="component" value="Unassembled WGS sequence"/>
</dbReference>
<evidence type="ECO:0000256" key="1">
    <source>
        <dbReference type="SAM" id="MobiDB-lite"/>
    </source>
</evidence>
<comment type="caution">
    <text evidence="2">The sequence shown here is derived from an EMBL/GenBank/DDBJ whole genome shotgun (WGS) entry which is preliminary data.</text>
</comment>
<protein>
    <submittedName>
        <fullName evidence="2">Uncharacterized protein</fullName>
    </submittedName>
</protein>
<dbReference type="RefSeq" id="WP_380849392.1">
    <property type="nucleotide sequence ID" value="NZ_JBHSKM010000004.1"/>
</dbReference>
<evidence type="ECO:0000313" key="2">
    <source>
        <dbReference type="EMBL" id="MFC5213946.1"/>
    </source>
</evidence>
<feature type="compositionally biased region" description="Basic and acidic residues" evidence="1">
    <location>
        <begin position="49"/>
        <end position="63"/>
    </location>
</feature>
<proteinExistence type="predicted"/>
<organism evidence="2 3">
    <name type="scientific">Streptomyces coerulescens</name>
    <dbReference type="NCBI Taxonomy" id="29304"/>
    <lineage>
        <taxon>Bacteria</taxon>
        <taxon>Bacillati</taxon>
        <taxon>Actinomycetota</taxon>
        <taxon>Actinomycetes</taxon>
        <taxon>Kitasatosporales</taxon>
        <taxon>Streptomycetaceae</taxon>
        <taxon>Streptomyces</taxon>
    </lineage>
</organism>
<accession>A0ABW0CDK6</accession>
<feature type="region of interest" description="Disordered" evidence="1">
    <location>
        <begin position="39"/>
        <end position="63"/>
    </location>
</feature>
<keyword evidence="3" id="KW-1185">Reference proteome</keyword>
<reference evidence="3" key="1">
    <citation type="journal article" date="2019" name="Int. J. Syst. Evol. Microbiol.">
        <title>The Global Catalogue of Microorganisms (GCM) 10K type strain sequencing project: providing services to taxonomists for standard genome sequencing and annotation.</title>
        <authorList>
            <consortium name="The Broad Institute Genomics Platform"/>
            <consortium name="The Broad Institute Genome Sequencing Center for Infectious Disease"/>
            <person name="Wu L."/>
            <person name="Ma J."/>
        </authorList>
    </citation>
    <scope>NUCLEOTIDE SEQUENCE [LARGE SCALE GENOMIC DNA]</scope>
    <source>
        <strain evidence="3">KCTC 42586</strain>
    </source>
</reference>
<dbReference type="EMBL" id="JBHSKM010000004">
    <property type="protein sequence ID" value="MFC5213946.1"/>
    <property type="molecule type" value="Genomic_DNA"/>
</dbReference>
<feature type="compositionally biased region" description="Low complexity" evidence="1">
    <location>
        <begin position="39"/>
        <end position="48"/>
    </location>
</feature>
<sequence length="63" mass="6803">METQQPRDYDLAEPPYEPSAVPGCADCLSLVVARQNARSSADYSAASDRNVELRGHQAEAHAS</sequence>